<dbReference type="NCBIfam" id="NF004014">
    <property type="entry name" value="PRK05477.1-4"/>
    <property type="match status" value="1"/>
</dbReference>
<dbReference type="GO" id="GO:0016874">
    <property type="term" value="F:ligase activity"/>
    <property type="evidence" value="ECO:0007669"/>
    <property type="project" value="UniProtKB-KW"/>
</dbReference>
<dbReference type="Pfam" id="PF02934">
    <property type="entry name" value="GatB_N"/>
    <property type="match status" value="1"/>
</dbReference>
<evidence type="ECO:0000259" key="12">
    <source>
        <dbReference type="SMART" id="SM00845"/>
    </source>
</evidence>
<dbReference type="InterPro" id="IPR006075">
    <property type="entry name" value="Asn/Gln-tRNA_Trfase_suB/E_cat"/>
</dbReference>
<evidence type="ECO:0000256" key="1">
    <source>
        <dbReference type="ARBA" id="ARBA00005306"/>
    </source>
</evidence>
<evidence type="ECO:0000256" key="6">
    <source>
        <dbReference type="ARBA" id="ARBA00022917"/>
    </source>
</evidence>
<dbReference type="PANTHER" id="PTHR11659">
    <property type="entry name" value="GLUTAMYL-TRNA GLN AMIDOTRANSFERASE SUBUNIT B MITOCHONDRIAL AND PROKARYOTIC PET112-RELATED"/>
    <property type="match status" value="1"/>
</dbReference>
<dbReference type="EC" id="6.3.5.-" evidence="10"/>
<comment type="catalytic activity">
    <reaction evidence="8 10">
        <text>L-aspartyl-tRNA(Asn) + L-glutamine + ATP + H2O = L-asparaginyl-tRNA(Asn) + L-glutamate + ADP + phosphate + 2 H(+)</text>
        <dbReference type="Rhea" id="RHEA:14513"/>
        <dbReference type="Rhea" id="RHEA-COMP:9674"/>
        <dbReference type="Rhea" id="RHEA-COMP:9677"/>
        <dbReference type="ChEBI" id="CHEBI:15377"/>
        <dbReference type="ChEBI" id="CHEBI:15378"/>
        <dbReference type="ChEBI" id="CHEBI:29985"/>
        <dbReference type="ChEBI" id="CHEBI:30616"/>
        <dbReference type="ChEBI" id="CHEBI:43474"/>
        <dbReference type="ChEBI" id="CHEBI:58359"/>
        <dbReference type="ChEBI" id="CHEBI:78515"/>
        <dbReference type="ChEBI" id="CHEBI:78516"/>
        <dbReference type="ChEBI" id="CHEBI:456216"/>
    </reaction>
</comment>
<dbReference type="SMART" id="SM00845">
    <property type="entry name" value="GatB_Yqey"/>
    <property type="match status" value="1"/>
</dbReference>
<evidence type="ECO:0000256" key="7">
    <source>
        <dbReference type="ARBA" id="ARBA00024799"/>
    </source>
</evidence>
<evidence type="ECO:0000313" key="14">
    <source>
        <dbReference type="Proteomes" id="UP001191004"/>
    </source>
</evidence>
<evidence type="ECO:0000256" key="4">
    <source>
        <dbReference type="ARBA" id="ARBA00022741"/>
    </source>
</evidence>
<reference evidence="13 14" key="1">
    <citation type="journal article" date="2018" name="bioRxiv">
        <title>Evidence of independent acquisition and adaption of ultra-small bacteria to human hosts across the highly diverse yet reduced genomes of the phylum Saccharibacteria.</title>
        <authorList>
            <person name="McLean J.S."/>
            <person name="Bor B."/>
            <person name="To T.T."/>
            <person name="Liu Q."/>
            <person name="Kearns K.A."/>
            <person name="Solden L.M."/>
            <person name="Wrighton K.C."/>
            <person name="He X."/>
            <person name="Shi W."/>
        </authorList>
    </citation>
    <scope>NUCLEOTIDE SEQUENCE [LARGE SCALE GENOMIC DNA]</scope>
    <source>
        <strain evidence="13 14">TM7_KMM_G3_1_HOT_351</strain>
    </source>
</reference>
<dbReference type="RefSeq" id="WP_129604258.1">
    <property type="nucleotide sequence ID" value="NZ_PRLL01000003.1"/>
</dbReference>
<name>A0ABY0FKF7_9BACT</name>
<dbReference type="EMBL" id="PRLL01000003">
    <property type="protein sequence ID" value="RYC73842.1"/>
    <property type="molecule type" value="Genomic_DNA"/>
</dbReference>
<evidence type="ECO:0000313" key="13">
    <source>
        <dbReference type="EMBL" id="RYC73842.1"/>
    </source>
</evidence>
<feature type="compositionally biased region" description="Polar residues" evidence="11">
    <location>
        <begin position="250"/>
        <end position="259"/>
    </location>
</feature>
<gene>
    <name evidence="10 13" type="primary">gatB</name>
    <name evidence="13" type="ORF">G3KMM_00182</name>
</gene>
<dbReference type="SUPFAM" id="SSF89095">
    <property type="entry name" value="GatB/YqeY motif"/>
    <property type="match status" value="1"/>
</dbReference>
<dbReference type="NCBIfam" id="TIGR00133">
    <property type="entry name" value="gatB"/>
    <property type="match status" value="1"/>
</dbReference>
<dbReference type="InterPro" id="IPR014746">
    <property type="entry name" value="Gln_synth/guanido_kin_cat_dom"/>
</dbReference>
<dbReference type="SUPFAM" id="SSF55931">
    <property type="entry name" value="Glutamine synthetase/guanido kinase"/>
    <property type="match status" value="1"/>
</dbReference>
<comment type="caution">
    <text evidence="13">The sequence shown here is derived from an EMBL/GenBank/DDBJ whole genome shotgun (WGS) entry which is preliminary data.</text>
</comment>
<evidence type="ECO:0000256" key="10">
    <source>
        <dbReference type="HAMAP-Rule" id="MF_00121"/>
    </source>
</evidence>
<comment type="similarity">
    <text evidence="1 10">Belongs to the GatB/GatE family. GatB subfamily.</text>
</comment>
<dbReference type="InterPro" id="IPR017958">
    <property type="entry name" value="Gln-tRNA_amidoTrfase_suB_CS"/>
</dbReference>
<dbReference type="PROSITE" id="PS01234">
    <property type="entry name" value="GATB"/>
    <property type="match status" value="1"/>
</dbReference>
<keyword evidence="6 10" id="KW-0648">Protein biosynthesis</keyword>
<evidence type="ECO:0000256" key="9">
    <source>
        <dbReference type="ARBA" id="ARBA00047913"/>
    </source>
</evidence>
<keyword evidence="3 10" id="KW-0436">Ligase</keyword>
<dbReference type="InterPro" id="IPR003789">
    <property type="entry name" value="Asn/Gln_tRNA_amidoTrase-B-like"/>
</dbReference>
<sequence>MTEQKYEITVGIECHVQLATKTKLFSEVDNDARGKEPNSCVSPVEYALPGMLPRLNREAVNMAVRAGLALNSEINLLSRFDRKHYFYPDSPKGYQITQMYQPIIGAGYVELPNGKQIRIEHAHLEGDAGKLNHFDNYSLVDLNRADTPLIEIVSMPDIHTAHDAHDYCKELWRLMTFAGVCFGDLYNGNMRFDVNISLAEKGSKTLGKRAEIKNLNSFRSVERAIEYEYERQSKMLDAGEVITQETRGWNDATGKTTSQRSKEEAQDYRYMPEPDLPPIRLTEEQVKKEREAMPLLPADYRNTLGMIISKDILEILLDYKQLVDRLADLKTEYDIHGIDKEISKAAILKISNLFTSVLLAEENSSLLNDPMPSVKQLMDLSSMIAKNELSSTSVKEVFLRFFTPEMRFKETRAIAKELNLIQENDLGAVEKIVDEVLADPNNAQAVADFKAGSEKVLGFLVGQVMKASRGKANPSMAQEILRKKLQ</sequence>
<dbReference type="InterPro" id="IPR004413">
    <property type="entry name" value="GatB"/>
</dbReference>
<evidence type="ECO:0000256" key="2">
    <source>
        <dbReference type="ARBA" id="ARBA00011123"/>
    </source>
</evidence>
<dbReference type="HAMAP" id="MF_00121">
    <property type="entry name" value="GatB"/>
    <property type="match status" value="1"/>
</dbReference>
<comment type="subunit">
    <text evidence="2 10">Heterotrimer of A, B and C subunits.</text>
</comment>
<comment type="function">
    <text evidence="7 10">Allows the formation of correctly charged Asn-tRNA(Asn) or Gln-tRNA(Gln) through the transamidation of misacylated Asp-tRNA(Asn) or Glu-tRNA(Gln) in organisms which lack either or both of asparaginyl-tRNA or glutaminyl-tRNA synthetases. The reaction takes place in the presence of glutamine and ATP through an activated phospho-Asp-tRNA(Asn) or phospho-Glu-tRNA(Gln).</text>
</comment>
<protein>
    <recommendedName>
        <fullName evidence="10">Aspartyl/glutamyl-tRNA(Asn/Gln) amidotransferase subunit B</fullName>
        <shortName evidence="10">Asp/Glu-ADT subunit B</shortName>
        <ecNumber evidence="10">6.3.5.-</ecNumber>
    </recommendedName>
</protein>
<evidence type="ECO:0000256" key="5">
    <source>
        <dbReference type="ARBA" id="ARBA00022840"/>
    </source>
</evidence>
<evidence type="ECO:0000256" key="3">
    <source>
        <dbReference type="ARBA" id="ARBA00022598"/>
    </source>
</evidence>
<dbReference type="NCBIfam" id="NF004012">
    <property type="entry name" value="PRK05477.1-2"/>
    <property type="match status" value="1"/>
</dbReference>
<feature type="domain" description="Asn/Gln amidotransferase" evidence="12">
    <location>
        <begin position="336"/>
        <end position="485"/>
    </location>
</feature>
<organism evidence="13 14">
    <name type="scientific">Candidatus Nanosyncoccus nanoralicus</name>
    <dbReference type="NCBI Taxonomy" id="2171996"/>
    <lineage>
        <taxon>Bacteria</taxon>
        <taxon>Candidatus Saccharimonadota</taxon>
        <taxon>Candidatus Nanosyncoccalia</taxon>
        <taxon>Candidatus Nanosyncoccales</taxon>
        <taxon>Candidatus Nanosyncoccaceae</taxon>
        <taxon>Candidatus Nanosyncoccus</taxon>
    </lineage>
</organism>
<dbReference type="Pfam" id="PF02637">
    <property type="entry name" value="GatB_Yqey"/>
    <property type="match status" value="1"/>
</dbReference>
<dbReference type="InterPro" id="IPR017959">
    <property type="entry name" value="Asn/Gln-tRNA_amidoTrfase_suB/E"/>
</dbReference>
<dbReference type="InterPro" id="IPR023168">
    <property type="entry name" value="GatB_Yqey_C_2"/>
</dbReference>
<keyword evidence="14" id="KW-1185">Reference proteome</keyword>
<comment type="catalytic activity">
    <reaction evidence="9 10">
        <text>L-glutamyl-tRNA(Gln) + L-glutamine + ATP + H2O = L-glutaminyl-tRNA(Gln) + L-glutamate + ADP + phosphate + H(+)</text>
        <dbReference type="Rhea" id="RHEA:17521"/>
        <dbReference type="Rhea" id="RHEA-COMP:9681"/>
        <dbReference type="Rhea" id="RHEA-COMP:9684"/>
        <dbReference type="ChEBI" id="CHEBI:15377"/>
        <dbReference type="ChEBI" id="CHEBI:15378"/>
        <dbReference type="ChEBI" id="CHEBI:29985"/>
        <dbReference type="ChEBI" id="CHEBI:30616"/>
        <dbReference type="ChEBI" id="CHEBI:43474"/>
        <dbReference type="ChEBI" id="CHEBI:58359"/>
        <dbReference type="ChEBI" id="CHEBI:78520"/>
        <dbReference type="ChEBI" id="CHEBI:78521"/>
        <dbReference type="ChEBI" id="CHEBI:456216"/>
    </reaction>
</comment>
<feature type="region of interest" description="Disordered" evidence="11">
    <location>
        <begin position="250"/>
        <end position="276"/>
    </location>
</feature>
<evidence type="ECO:0000256" key="8">
    <source>
        <dbReference type="ARBA" id="ARBA00047380"/>
    </source>
</evidence>
<feature type="compositionally biased region" description="Basic and acidic residues" evidence="11">
    <location>
        <begin position="260"/>
        <end position="272"/>
    </location>
</feature>
<evidence type="ECO:0000256" key="11">
    <source>
        <dbReference type="SAM" id="MobiDB-lite"/>
    </source>
</evidence>
<reference evidence="13 14" key="2">
    <citation type="journal article" date="2020" name="Cell Rep.">
        <title>Acquisition and Adaptation of Ultra-small Parasitic Reduced Genome Bacteria to Mammalian Hosts.</title>
        <authorList>
            <person name="McLean J.S."/>
            <person name="Bor B."/>
            <person name="Kerns K.A."/>
            <person name="Liu Q."/>
            <person name="To T.T."/>
            <person name="Solden L."/>
            <person name="Hendrickson E.L."/>
            <person name="Wrighton K."/>
            <person name="Shi W."/>
            <person name="He X."/>
        </authorList>
    </citation>
    <scope>NUCLEOTIDE SEQUENCE [LARGE SCALE GENOMIC DNA]</scope>
    <source>
        <strain evidence="13 14">TM7_KMM_G3_1_HOT_351</strain>
    </source>
</reference>
<keyword evidence="4 10" id="KW-0547">Nucleotide-binding</keyword>
<keyword evidence="5 10" id="KW-0067">ATP-binding</keyword>
<proteinExistence type="inferred from homology"/>
<dbReference type="Proteomes" id="UP001191004">
    <property type="component" value="Unassembled WGS sequence"/>
</dbReference>
<dbReference type="InterPro" id="IPR018027">
    <property type="entry name" value="Asn/Gln_amidotransferase"/>
</dbReference>
<accession>A0ABY0FKF7</accession>
<dbReference type="Gene3D" id="1.10.10.410">
    <property type="match status" value="1"/>
</dbReference>